<organism evidence="2 3">
    <name type="scientific">Paractinoplanes bogorensis</name>
    <dbReference type="NCBI Taxonomy" id="1610840"/>
    <lineage>
        <taxon>Bacteria</taxon>
        <taxon>Bacillati</taxon>
        <taxon>Actinomycetota</taxon>
        <taxon>Actinomycetes</taxon>
        <taxon>Micromonosporales</taxon>
        <taxon>Micromonosporaceae</taxon>
        <taxon>Paractinoplanes</taxon>
    </lineage>
</organism>
<evidence type="ECO:0000313" key="3">
    <source>
        <dbReference type="Proteomes" id="UP001519654"/>
    </source>
</evidence>
<evidence type="ECO:0008006" key="4">
    <source>
        <dbReference type="Google" id="ProtNLM"/>
    </source>
</evidence>
<keyword evidence="1" id="KW-0732">Signal</keyword>
<dbReference type="PROSITE" id="PS51257">
    <property type="entry name" value="PROKAR_LIPOPROTEIN"/>
    <property type="match status" value="1"/>
</dbReference>
<name>A0ABS5YR96_9ACTN</name>
<keyword evidence="3" id="KW-1185">Reference proteome</keyword>
<dbReference type="RefSeq" id="WP_215789186.1">
    <property type="nucleotide sequence ID" value="NZ_JAHKKG010000006.1"/>
</dbReference>
<evidence type="ECO:0000256" key="1">
    <source>
        <dbReference type="SAM" id="SignalP"/>
    </source>
</evidence>
<accession>A0ABS5YR96</accession>
<feature type="signal peptide" evidence="1">
    <location>
        <begin position="1"/>
        <end position="25"/>
    </location>
</feature>
<protein>
    <recommendedName>
        <fullName evidence="4">Preprotein translocase subunit SecD</fullName>
    </recommendedName>
</protein>
<dbReference type="Proteomes" id="UP001519654">
    <property type="component" value="Unassembled WGS sequence"/>
</dbReference>
<proteinExistence type="predicted"/>
<gene>
    <name evidence="2" type="ORF">KOI35_20945</name>
</gene>
<evidence type="ECO:0000313" key="2">
    <source>
        <dbReference type="EMBL" id="MBU2665983.1"/>
    </source>
</evidence>
<feature type="chain" id="PRO_5046660677" description="Preprotein translocase subunit SecD" evidence="1">
    <location>
        <begin position="26"/>
        <end position="261"/>
    </location>
</feature>
<reference evidence="2 3" key="1">
    <citation type="submission" date="2021-06" db="EMBL/GenBank/DDBJ databases">
        <title>Actinoplanes lichenicola sp. nov., and Actinoplanes ovalisporus sp. nov., isolated from lichen in Thailand.</title>
        <authorList>
            <person name="Saeng-In P."/>
            <person name="Kanchanasin P."/>
            <person name="Yuki M."/>
            <person name="Kudo T."/>
            <person name="Ohkuma M."/>
            <person name="Phongsopitanun W."/>
            <person name="Tanasupawat S."/>
        </authorList>
    </citation>
    <scope>NUCLEOTIDE SEQUENCE [LARGE SCALE GENOMIC DNA]</scope>
    <source>
        <strain evidence="2 3">NBRC 110975</strain>
    </source>
</reference>
<dbReference type="EMBL" id="JAHKKG010000006">
    <property type="protein sequence ID" value="MBU2665983.1"/>
    <property type="molecule type" value="Genomic_DNA"/>
</dbReference>
<comment type="caution">
    <text evidence="2">The sequence shown here is derived from an EMBL/GenBank/DDBJ whole genome shotgun (WGS) entry which is preliminary data.</text>
</comment>
<sequence length="261" mass="27732">MRFLAAVLGVVLVSGCAVNKGTALASDFDDDWRGTPDVAEVLSSGDNALPFAGTATGELVVADGTGAGRVTQLVGELQKYVTRNKHVTGRLTADRITFTVVPTATLNTEALALWQSLAADDRVLEADLDQSDAGDLVRRRFTVTAGDPDTVMDVFHDMVADGGRHEPLREVQSLTVMTGPRVRPYLYVQTDQKGNVPEPQILAYEAVRSEFEVPHASVRADVQAGSIVRIMVAPGDVAAATEVARRAAPGLGTSLRVSDHP</sequence>